<name>A0A6J4P2P4_9PSEU</name>
<organism evidence="1">
    <name type="scientific">uncultured Pseudonocardia sp</name>
    <dbReference type="NCBI Taxonomy" id="211455"/>
    <lineage>
        <taxon>Bacteria</taxon>
        <taxon>Bacillati</taxon>
        <taxon>Actinomycetota</taxon>
        <taxon>Actinomycetes</taxon>
        <taxon>Pseudonocardiales</taxon>
        <taxon>Pseudonocardiaceae</taxon>
        <taxon>Pseudonocardia</taxon>
        <taxon>environmental samples</taxon>
    </lineage>
</organism>
<dbReference type="EMBL" id="CADCUS010000247">
    <property type="protein sequence ID" value="CAA9404612.1"/>
    <property type="molecule type" value="Genomic_DNA"/>
</dbReference>
<evidence type="ECO:0000313" key="1">
    <source>
        <dbReference type="EMBL" id="CAA9404612.1"/>
    </source>
</evidence>
<proteinExistence type="predicted"/>
<dbReference type="AlphaFoldDB" id="A0A6J4P2P4"/>
<sequence length="201" mass="21304">MTALLDLPRSAFAAVLGAGTALRGSRVFHPHGTTRACRVLVDGGADWGADLLDRAGAHAGVVRISRGVGLPRPLPDVEGLALRLPGLGVGGGPLDLLVNSAWRYAFAPAVLSRTWSAVLPHRTGTDRLVLVGARPEPGGFTLLAAPPLGEWRRWGRLELGEECDGEGLRFRPTLGAPDLRPVELFRTLRARSYAASQALRG</sequence>
<gene>
    <name evidence="1" type="ORF">AVDCRST_MAG66-1623</name>
</gene>
<evidence type="ECO:0008006" key="2">
    <source>
        <dbReference type="Google" id="ProtNLM"/>
    </source>
</evidence>
<reference evidence="1" key="1">
    <citation type="submission" date="2020-02" db="EMBL/GenBank/DDBJ databases">
        <authorList>
            <person name="Meier V. D."/>
        </authorList>
    </citation>
    <scope>NUCLEOTIDE SEQUENCE</scope>
    <source>
        <strain evidence="1">AVDCRST_MAG66</strain>
    </source>
</reference>
<protein>
    <recommendedName>
        <fullName evidence="2">Phosphodiesterase</fullName>
    </recommendedName>
</protein>
<accession>A0A6J4P2P4</accession>